<evidence type="ECO:0000313" key="3">
    <source>
        <dbReference type="Proteomes" id="UP000636264"/>
    </source>
</evidence>
<comment type="caution">
    <text evidence="2">The sequence shown here is derived from an EMBL/GenBank/DDBJ whole genome shotgun (WGS) entry which is preliminary data.</text>
</comment>
<dbReference type="Gene3D" id="2.40.160.20">
    <property type="match status" value="1"/>
</dbReference>
<evidence type="ECO:0000256" key="1">
    <source>
        <dbReference type="ARBA" id="ARBA00038306"/>
    </source>
</evidence>
<proteinExistence type="inferred from homology"/>
<dbReference type="AlphaFoldDB" id="A0A916RCZ2"/>
<organism evidence="2 3">
    <name type="scientific">Nitratireductor aestuarii</name>
    <dbReference type="NCBI Taxonomy" id="1735103"/>
    <lineage>
        <taxon>Bacteria</taxon>
        <taxon>Pseudomonadati</taxon>
        <taxon>Pseudomonadota</taxon>
        <taxon>Alphaproteobacteria</taxon>
        <taxon>Hyphomicrobiales</taxon>
        <taxon>Phyllobacteriaceae</taxon>
        <taxon>Nitratireductor</taxon>
    </lineage>
</organism>
<dbReference type="SUPFAM" id="SSF56925">
    <property type="entry name" value="OMPA-like"/>
    <property type="match status" value="1"/>
</dbReference>
<comment type="similarity">
    <text evidence="1">Belongs to the Omp25/RopB family.</text>
</comment>
<reference evidence="2" key="1">
    <citation type="journal article" date="2014" name="Int. J. Syst. Evol. Microbiol.">
        <title>Complete genome sequence of Corynebacterium casei LMG S-19264T (=DSM 44701T), isolated from a smear-ripened cheese.</title>
        <authorList>
            <consortium name="US DOE Joint Genome Institute (JGI-PGF)"/>
            <person name="Walter F."/>
            <person name="Albersmeier A."/>
            <person name="Kalinowski J."/>
            <person name="Ruckert C."/>
        </authorList>
    </citation>
    <scope>NUCLEOTIDE SEQUENCE</scope>
    <source>
        <strain evidence="2">CGMCC 1.15320</strain>
    </source>
</reference>
<keyword evidence="3" id="KW-1185">Reference proteome</keyword>
<evidence type="ECO:0000313" key="2">
    <source>
        <dbReference type="EMBL" id="GGA51076.1"/>
    </source>
</evidence>
<sequence length="174" mass="18553">MTLSNSFGGAPVKFVIATLTTGLLSTGATAGSAVLVDPNESAVHSCSGAYLGVNAGYAYGISRNKYKHFTYSEFDVTLSILGENLVAGVQTGYNWRFGSTVFGIETDVQYSPMKIGHYSSSVEMDWAGTARGRLGFLPEERLLVYATGGIAVGQLEFVVSEYSFAVFCGPGWRL</sequence>
<dbReference type="PANTHER" id="PTHR34001:SF3">
    <property type="entry name" value="BLL7405 PROTEIN"/>
    <property type="match status" value="1"/>
</dbReference>
<gene>
    <name evidence="2" type="ORF">GCM10011385_00400</name>
</gene>
<dbReference type="EMBL" id="BMIF01000001">
    <property type="protein sequence ID" value="GGA51076.1"/>
    <property type="molecule type" value="Genomic_DNA"/>
</dbReference>
<accession>A0A916RCZ2</accession>
<evidence type="ECO:0008006" key="4">
    <source>
        <dbReference type="Google" id="ProtNLM"/>
    </source>
</evidence>
<dbReference type="PANTHER" id="PTHR34001">
    <property type="entry name" value="BLL7405 PROTEIN"/>
    <property type="match status" value="1"/>
</dbReference>
<dbReference type="InterPro" id="IPR011250">
    <property type="entry name" value="OMP/PagP_B-barrel"/>
</dbReference>
<name>A0A916RCZ2_9HYPH</name>
<dbReference type="Proteomes" id="UP000636264">
    <property type="component" value="Unassembled WGS sequence"/>
</dbReference>
<protein>
    <recommendedName>
        <fullName evidence="4">Outer membrane protein beta-barrel domain-containing protein</fullName>
    </recommendedName>
</protein>
<dbReference type="InterPro" id="IPR051692">
    <property type="entry name" value="OMP-like"/>
</dbReference>
<reference evidence="2" key="2">
    <citation type="submission" date="2020-09" db="EMBL/GenBank/DDBJ databases">
        <authorList>
            <person name="Sun Q."/>
            <person name="Zhou Y."/>
        </authorList>
    </citation>
    <scope>NUCLEOTIDE SEQUENCE</scope>
    <source>
        <strain evidence="2">CGMCC 1.15320</strain>
    </source>
</reference>